<evidence type="ECO:0000313" key="3">
    <source>
        <dbReference type="Proteomes" id="UP000197174"/>
    </source>
</evidence>
<dbReference type="AlphaFoldDB" id="A0A246REM9"/>
<dbReference type="EMBL" id="MZMV01000071">
    <property type="protein sequence ID" value="OWV00260.1"/>
    <property type="molecule type" value="Genomic_DNA"/>
</dbReference>
<sequence>MTPAKARFEAFAAEFGDQYPAVIRLWGQTRRTPHSRLSLDSSGRRSARCRVTARKQVRTTADIRHR</sequence>
<protein>
    <submittedName>
        <fullName evidence="2">Uncharacterized protein</fullName>
    </submittedName>
</protein>
<proteinExistence type="predicted"/>
<organism evidence="2 3">
    <name type="scientific">Micromonospora wenchangensis</name>
    <dbReference type="NCBI Taxonomy" id="1185415"/>
    <lineage>
        <taxon>Bacteria</taxon>
        <taxon>Bacillati</taxon>
        <taxon>Actinomycetota</taxon>
        <taxon>Actinomycetes</taxon>
        <taxon>Micromonosporales</taxon>
        <taxon>Micromonosporaceae</taxon>
        <taxon>Micromonospora</taxon>
    </lineage>
</organism>
<keyword evidence="3" id="KW-1185">Reference proteome</keyword>
<name>A0A246REM9_9ACTN</name>
<feature type="region of interest" description="Disordered" evidence="1">
    <location>
        <begin position="34"/>
        <end position="66"/>
    </location>
</feature>
<dbReference type="Proteomes" id="UP000197174">
    <property type="component" value="Unassembled WGS sequence"/>
</dbReference>
<accession>A0A246REM9</accession>
<evidence type="ECO:0000313" key="2">
    <source>
        <dbReference type="EMBL" id="OWV00260.1"/>
    </source>
</evidence>
<reference evidence="2 3" key="1">
    <citation type="submission" date="2017-03" db="EMBL/GenBank/DDBJ databases">
        <title>Whole genome sequence of Micromonospora wenchangensis, isolated from mangrove soil.</title>
        <authorList>
            <person name="Yang H."/>
        </authorList>
    </citation>
    <scope>NUCLEOTIDE SEQUENCE [LARGE SCALE GENOMIC DNA]</scope>
    <source>
        <strain evidence="2 3">CCTCC AA 2012002</strain>
    </source>
</reference>
<comment type="caution">
    <text evidence="2">The sequence shown here is derived from an EMBL/GenBank/DDBJ whole genome shotgun (WGS) entry which is preliminary data.</text>
</comment>
<gene>
    <name evidence="2" type="ORF">B5D80_28255</name>
</gene>
<feature type="compositionally biased region" description="Basic residues" evidence="1">
    <location>
        <begin position="45"/>
        <end position="57"/>
    </location>
</feature>
<evidence type="ECO:0000256" key="1">
    <source>
        <dbReference type="SAM" id="MobiDB-lite"/>
    </source>
</evidence>